<name>A0AAU8FKE7_9BACT</name>
<protein>
    <submittedName>
        <fullName evidence="1">Uncharacterized protein</fullName>
    </submittedName>
</protein>
<dbReference type="EMBL" id="CP159289">
    <property type="protein sequence ID" value="XCH25000.1"/>
    <property type="molecule type" value="Genomic_DNA"/>
</dbReference>
<organism evidence="1">
    <name type="scientific">Dyadobacter sp. 676</name>
    <dbReference type="NCBI Taxonomy" id="3088362"/>
    <lineage>
        <taxon>Bacteria</taxon>
        <taxon>Pseudomonadati</taxon>
        <taxon>Bacteroidota</taxon>
        <taxon>Cytophagia</taxon>
        <taxon>Cytophagales</taxon>
        <taxon>Spirosomataceae</taxon>
        <taxon>Dyadobacter</taxon>
    </lineage>
</organism>
<gene>
    <name evidence="1" type="ORF">ABV298_00795</name>
</gene>
<dbReference type="AlphaFoldDB" id="A0AAU8FKE7"/>
<proteinExistence type="predicted"/>
<evidence type="ECO:0000313" key="1">
    <source>
        <dbReference type="EMBL" id="XCH25000.1"/>
    </source>
</evidence>
<reference evidence="1" key="1">
    <citation type="submission" date="2024-06" db="EMBL/GenBank/DDBJ databases">
        <title>Sequencing and assembly of the genome of Dyadobacter sp. strain 676, a symbiont of Cyamopsis tetragonoloba.</title>
        <authorList>
            <person name="Guro P."/>
            <person name="Sazanova A."/>
            <person name="Kuznetsova I."/>
            <person name="Belimov A."/>
            <person name="Safronova V."/>
        </authorList>
    </citation>
    <scope>NUCLEOTIDE SEQUENCE</scope>
    <source>
        <strain evidence="1">676</strain>
    </source>
</reference>
<accession>A0AAU8FKE7</accession>
<dbReference type="RefSeq" id="WP_353720307.1">
    <property type="nucleotide sequence ID" value="NZ_CP159289.1"/>
</dbReference>
<sequence length="476" mass="52938">MYTEIRIDGQALDLGEAPKMPINLVNPHLTYEQIPNSVASIPNLPFSTRNQRIFEYCEMPQVGNDLYKYLCEVINNGALVYQGKAYVKNGNPKTGYQLEAGDDLGRFFGTFSDLPLTELDLGTVELPQVLTAAVQVAGKNAVCFPSMLNPDYYGTNGWALSPPYTGFVNEYDGAAYTASGPKVPMLFIGFLLDRIAALTGVSISGSFLSHPVWQTLILTNWRALDGDQVVTVNRHVPAWTIGKFILELRKVANLRYKFDTPNKRLEIDFWEPCLDVPPVRDWTLKATPGHNKYNEFKRRLQLAFELDGGDSLMKDKPEAMADYFTPADGNLGTDAIDLVKVPFSLSTFLVDQESGLPVAKQTGVTTEFNQLAVTTAPRLLFWHGITEDVPLASPESGGISLYLTGPTGIAATSWSRIEQMRREMFYLEKGFTLNETDLATLDFSQPIHYNGLNYMVALISGELPVEKEFQCLLIKV</sequence>